<proteinExistence type="predicted"/>
<gene>
    <name evidence="1" type="ORF">LCGC14_3060280</name>
</gene>
<sequence>MLAEVEVSQWLTFSSYFIVLKRIEVYERDGKPIYGETNPFWATNGQMDGLMLAVKDAVYLHLVRDGRKVVASVYTKCRHYSDRPFREPHTRILPVKNFKELSRFEKICWYWRYYNEEIEKRVKSRVRLEDIQILLEKLDQKGRPFYELEWDDEKEKQFQKICGETMKHYGYD</sequence>
<reference evidence="1" key="1">
    <citation type="journal article" date="2015" name="Nature">
        <title>Complex archaea that bridge the gap between prokaryotes and eukaryotes.</title>
        <authorList>
            <person name="Spang A."/>
            <person name="Saw J.H."/>
            <person name="Jorgensen S.L."/>
            <person name="Zaremba-Niedzwiedzka K."/>
            <person name="Martijn J."/>
            <person name="Lind A.E."/>
            <person name="van Eijk R."/>
            <person name="Schleper C."/>
            <person name="Guy L."/>
            <person name="Ettema T.J."/>
        </authorList>
    </citation>
    <scope>NUCLEOTIDE SEQUENCE</scope>
</reference>
<evidence type="ECO:0000313" key="1">
    <source>
        <dbReference type="EMBL" id="KKK56862.1"/>
    </source>
</evidence>
<dbReference type="SUPFAM" id="SSF52540">
    <property type="entry name" value="P-loop containing nucleoside triphosphate hydrolases"/>
    <property type="match status" value="1"/>
</dbReference>
<accession>A0A0F8WJ31</accession>
<protein>
    <recommendedName>
        <fullName evidence="2">Sulfotransferase domain-containing protein</fullName>
    </recommendedName>
</protein>
<comment type="caution">
    <text evidence="1">The sequence shown here is derived from an EMBL/GenBank/DDBJ whole genome shotgun (WGS) entry which is preliminary data.</text>
</comment>
<name>A0A0F8WJ31_9ZZZZ</name>
<organism evidence="1">
    <name type="scientific">marine sediment metagenome</name>
    <dbReference type="NCBI Taxonomy" id="412755"/>
    <lineage>
        <taxon>unclassified sequences</taxon>
        <taxon>metagenomes</taxon>
        <taxon>ecological metagenomes</taxon>
    </lineage>
</organism>
<dbReference type="InterPro" id="IPR027417">
    <property type="entry name" value="P-loop_NTPase"/>
</dbReference>
<dbReference type="AlphaFoldDB" id="A0A0F8WJ31"/>
<evidence type="ECO:0008006" key="2">
    <source>
        <dbReference type="Google" id="ProtNLM"/>
    </source>
</evidence>
<dbReference type="EMBL" id="LAZR01064780">
    <property type="protein sequence ID" value="KKK56862.1"/>
    <property type="molecule type" value="Genomic_DNA"/>
</dbReference>
<dbReference type="Gene3D" id="3.40.50.300">
    <property type="entry name" value="P-loop containing nucleotide triphosphate hydrolases"/>
    <property type="match status" value="1"/>
</dbReference>